<dbReference type="InterPro" id="IPR011050">
    <property type="entry name" value="Pectin_lyase_fold/virulence"/>
</dbReference>
<sequence>MYLSVQVGANIGGNAKECFDWNVFGNHISDTEGTGIYLAGSTASTTLKAVTVRDNHIDTAEYGIILGWSGATSFLNDIDLIFNQIRLIDTYGIYLNFDDGTIT</sequence>
<dbReference type="AlphaFoldDB" id="X1HCW7"/>
<dbReference type="EMBL" id="BARU01009918">
    <property type="protein sequence ID" value="GAH43163.1"/>
    <property type="molecule type" value="Genomic_DNA"/>
</dbReference>
<accession>X1HCW7</accession>
<proteinExistence type="predicted"/>
<organism evidence="1">
    <name type="scientific">marine sediment metagenome</name>
    <dbReference type="NCBI Taxonomy" id="412755"/>
    <lineage>
        <taxon>unclassified sequences</taxon>
        <taxon>metagenomes</taxon>
        <taxon>ecological metagenomes</taxon>
    </lineage>
</organism>
<gene>
    <name evidence="1" type="ORF">S03H2_19041</name>
</gene>
<dbReference type="InterPro" id="IPR012334">
    <property type="entry name" value="Pectin_lyas_fold"/>
</dbReference>
<evidence type="ECO:0008006" key="2">
    <source>
        <dbReference type="Google" id="ProtNLM"/>
    </source>
</evidence>
<dbReference type="Gene3D" id="2.160.20.10">
    <property type="entry name" value="Single-stranded right-handed beta-helix, Pectin lyase-like"/>
    <property type="match status" value="1"/>
</dbReference>
<name>X1HCW7_9ZZZZ</name>
<evidence type="ECO:0000313" key="1">
    <source>
        <dbReference type="EMBL" id="GAH43163.1"/>
    </source>
</evidence>
<protein>
    <recommendedName>
        <fullName evidence="2">Right handed beta helix domain-containing protein</fullName>
    </recommendedName>
</protein>
<comment type="caution">
    <text evidence="1">The sequence shown here is derived from an EMBL/GenBank/DDBJ whole genome shotgun (WGS) entry which is preliminary data.</text>
</comment>
<reference evidence="1" key="1">
    <citation type="journal article" date="2014" name="Front. Microbiol.">
        <title>High frequency of phylogenetically diverse reductive dehalogenase-homologous genes in deep subseafloor sedimentary metagenomes.</title>
        <authorList>
            <person name="Kawai M."/>
            <person name="Futagami T."/>
            <person name="Toyoda A."/>
            <person name="Takaki Y."/>
            <person name="Nishi S."/>
            <person name="Hori S."/>
            <person name="Arai W."/>
            <person name="Tsubouchi T."/>
            <person name="Morono Y."/>
            <person name="Uchiyama I."/>
            <person name="Ito T."/>
            <person name="Fujiyama A."/>
            <person name="Inagaki F."/>
            <person name="Takami H."/>
        </authorList>
    </citation>
    <scope>NUCLEOTIDE SEQUENCE</scope>
    <source>
        <strain evidence="1">Expedition CK06-06</strain>
    </source>
</reference>
<dbReference type="SUPFAM" id="SSF51126">
    <property type="entry name" value="Pectin lyase-like"/>
    <property type="match status" value="1"/>
</dbReference>
<feature type="non-terminal residue" evidence="1">
    <location>
        <position position="103"/>
    </location>
</feature>